<gene>
    <name evidence="2" type="primary">E4</name>
</gene>
<feature type="region of interest" description="Disordered" evidence="1">
    <location>
        <begin position="59"/>
        <end position="189"/>
    </location>
</feature>
<feature type="compositionally biased region" description="Pro residues" evidence="1">
    <location>
        <begin position="63"/>
        <end position="79"/>
    </location>
</feature>
<sequence length="226" mass="25149">MWIMMVLIIMMDTINTTTLNLKKMLIDIAEQDFGKYMLTKILCLPLLLAQRRRLEEKDLPQCPLTPHPGPRSGQPPPTPNGHERGDTGEKNLVLQPPPEGNRHSEEKNKDESKKERDRKRHKGNVADQGPEAPPGGEGKKPTEEEGSEEGNGGEEDPPKDTPPPPGEGEGEVEEGPKPDPGHGHGPVGLLPSLACHLQRWEDQYTQLVETIVGDLHDYWMKLKIPQ</sequence>
<accession>A0A2D2AL33</accession>
<feature type="compositionally biased region" description="Basic and acidic residues" evidence="1">
    <location>
        <begin position="100"/>
        <end position="115"/>
    </location>
</feature>
<evidence type="ECO:0000313" key="2">
    <source>
        <dbReference type="EMBL" id="ATQ38130.1"/>
    </source>
</evidence>
<organism evidence="2">
    <name type="scientific">Betapapillomavirus 2</name>
    <dbReference type="NCBI Taxonomy" id="333924"/>
    <lineage>
        <taxon>Viruses</taxon>
        <taxon>Monodnaviria</taxon>
        <taxon>Shotokuvirae</taxon>
        <taxon>Cossaviricota</taxon>
        <taxon>Papovaviricetes</taxon>
        <taxon>Zurhausenvirales</taxon>
        <taxon>Papillomaviridae</taxon>
        <taxon>Firstpapillomavirinae</taxon>
        <taxon>Betapapillomavirus</taxon>
    </lineage>
</organism>
<proteinExistence type="predicted"/>
<name>A0A2D2AL33_9PAPI</name>
<reference evidence="2" key="1">
    <citation type="journal article" date="2018" name="MSphere">
        <title>Metagenomic Discovery of 83 New Human Papillomavirus Types in Patients with Immunodeficiency.</title>
        <authorList>
            <person name="Pastrana D.V."/>
            <person name="Peretti A."/>
            <person name="Welch N.L."/>
            <person name="Borgogna C."/>
            <person name="Olivero C."/>
            <person name="Badolato R."/>
            <person name="Notarangelo L.D."/>
            <person name="Gariglio M."/>
            <person name="FitzGerald P.C."/>
            <person name="McIntosh C.E."/>
            <person name="Reeves J."/>
            <person name="Starrett G.J."/>
            <person name="Bliskovsky V."/>
            <person name="Velez D."/>
            <person name="Brownell I."/>
            <person name="Yarchoan R."/>
            <person name="Wyvill K.M."/>
            <person name="Uldrick T.S."/>
            <person name="Maldarelli F."/>
            <person name="Lisco A."/>
            <person name="Sereti I."/>
            <person name="Gonzalez C.M."/>
            <person name="Androphy E.J."/>
            <person name="McBride A.A."/>
            <person name="Van Doorslaer K."/>
            <person name="Garcia F."/>
            <person name="Dvoretzky I."/>
            <person name="Liu J.S."/>
            <person name="Han J."/>
            <person name="Murphy P.M."/>
            <person name="McDermott D.H."/>
            <person name="Buck C.B."/>
        </authorList>
    </citation>
    <scope>NUCLEOTIDE SEQUENCE</scope>
    <source>
        <strain evidence="2">Beta02_m292c88</strain>
    </source>
</reference>
<dbReference type="EMBL" id="MF588683">
    <property type="protein sequence ID" value="ATQ38130.1"/>
    <property type="molecule type" value="Genomic_DNA"/>
</dbReference>
<dbReference type="Proteomes" id="UP000289547">
    <property type="component" value="Segment"/>
</dbReference>
<protein>
    <submittedName>
        <fullName evidence="2">E4</fullName>
    </submittedName>
</protein>
<feature type="compositionally biased region" description="Acidic residues" evidence="1">
    <location>
        <begin position="144"/>
        <end position="157"/>
    </location>
</feature>
<evidence type="ECO:0000256" key="1">
    <source>
        <dbReference type="SAM" id="MobiDB-lite"/>
    </source>
</evidence>